<dbReference type="Proteomes" id="UP000028725">
    <property type="component" value="Unassembled WGS sequence"/>
</dbReference>
<dbReference type="GO" id="GO:0016740">
    <property type="term" value="F:transferase activity"/>
    <property type="evidence" value="ECO:0007669"/>
    <property type="project" value="UniProtKB-KW"/>
</dbReference>
<evidence type="ECO:0000313" key="1">
    <source>
        <dbReference type="EMBL" id="KFE66804.1"/>
    </source>
</evidence>
<comment type="caution">
    <text evidence="1">The sequence shown here is derived from an EMBL/GenBank/DDBJ whole genome shotgun (WGS) entry which is preliminary data.</text>
</comment>
<dbReference type="Gene3D" id="3.60.60.10">
    <property type="entry name" value="Penicillin V Acylase, Chain A"/>
    <property type="match status" value="1"/>
</dbReference>
<protein>
    <submittedName>
        <fullName evidence="1">Peptidase C45, acyl-coenzyme A:6-aminopenicillanic acid acyl-transferase</fullName>
    </submittedName>
</protein>
<dbReference type="OrthoDB" id="8109453at2"/>
<dbReference type="InterPro" id="IPR047801">
    <property type="entry name" value="Peptidase_C45"/>
</dbReference>
<gene>
    <name evidence="1" type="ORF">DB31_9018</name>
</gene>
<dbReference type="InterPro" id="IPR047794">
    <property type="entry name" value="C45_proenzyme-like"/>
</dbReference>
<dbReference type="PANTHER" id="PTHR34180">
    <property type="entry name" value="PEPTIDASE C45"/>
    <property type="match status" value="1"/>
</dbReference>
<keyword evidence="2" id="KW-1185">Reference proteome</keyword>
<dbReference type="NCBIfam" id="NF040521">
    <property type="entry name" value="C45_proenzyme"/>
    <property type="match status" value="1"/>
</dbReference>
<dbReference type="Gene3D" id="1.10.10.2120">
    <property type="match status" value="1"/>
</dbReference>
<reference evidence="1 2" key="1">
    <citation type="submission" date="2014-04" db="EMBL/GenBank/DDBJ databases">
        <title>Genome assembly of Hyalangium minutum DSM 14724.</title>
        <authorList>
            <person name="Sharma G."/>
            <person name="Subramanian S."/>
        </authorList>
    </citation>
    <scope>NUCLEOTIDE SEQUENCE [LARGE SCALE GENOMIC DNA]</scope>
    <source>
        <strain evidence="1 2">DSM 14724</strain>
    </source>
</reference>
<keyword evidence="1" id="KW-0808">Transferase</keyword>
<dbReference type="STRING" id="394096.DB31_9018"/>
<dbReference type="AlphaFoldDB" id="A0A085WGJ1"/>
<dbReference type="EMBL" id="JMCB01000009">
    <property type="protein sequence ID" value="KFE66804.1"/>
    <property type="molecule type" value="Genomic_DNA"/>
</dbReference>
<evidence type="ECO:0000313" key="2">
    <source>
        <dbReference type="Proteomes" id="UP000028725"/>
    </source>
</evidence>
<dbReference type="PANTHER" id="PTHR34180:SF1">
    <property type="entry name" value="BETA-ALANYL-DOPAMINE_CARCININE HYDROLASE"/>
    <property type="match status" value="1"/>
</dbReference>
<proteinExistence type="predicted"/>
<dbReference type="RefSeq" id="WP_044191859.1">
    <property type="nucleotide sequence ID" value="NZ_JMCB01000009.1"/>
</dbReference>
<sequence length="355" mass="38313">MTTRKLQIVECQGTARQIGQQWGEGCRGSFRASVEALFRGLAEGPFQASRAAVVGTAMKLEANVRAFDPEALELIRGQAEGAAIPYEEAFALQCMLEVAINYQQIGGMCTSFAVTGPATADGQTLVGQNVDWNPEATVDLIRVRYPDGRSLLSLCLGCAPYYHLSSEGFANCSNLTIVAPQPCQSLVPLGVYLPRAMRQPGLRAAMEVLAGVARGFGAYLLGDAAGRVLGLESTYDDRAVLEPERGVLVHANHYQAERLQALDVTHHFVPCTHGRAQKLRELIDADYGRLTPERLMGFLADHGNPGGRLCRHDEPVAPGAMPMATKAAVVMAPARRTMWVAAGPACREAFVEYRV</sequence>
<name>A0A085WGJ1_9BACT</name>
<organism evidence="1 2">
    <name type="scientific">Hyalangium minutum</name>
    <dbReference type="NCBI Taxonomy" id="394096"/>
    <lineage>
        <taxon>Bacteria</taxon>
        <taxon>Pseudomonadati</taxon>
        <taxon>Myxococcota</taxon>
        <taxon>Myxococcia</taxon>
        <taxon>Myxococcales</taxon>
        <taxon>Cystobacterineae</taxon>
        <taxon>Archangiaceae</taxon>
        <taxon>Hyalangium</taxon>
    </lineage>
</organism>
<accession>A0A085WGJ1</accession>